<protein>
    <submittedName>
        <fullName evidence="1">IS4 family transposase</fullName>
    </submittedName>
</protein>
<feature type="non-terminal residue" evidence="1">
    <location>
        <position position="55"/>
    </location>
</feature>
<gene>
    <name evidence="1" type="ORF">G3M99_17765</name>
</gene>
<comment type="caution">
    <text evidence="1">The sequence shown here is derived from an EMBL/GenBank/DDBJ whole genome shotgun (WGS) entry which is preliminary data.</text>
</comment>
<evidence type="ECO:0000313" key="1">
    <source>
        <dbReference type="EMBL" id="NEU06641.1"/>
    </source>
</evidence>
<dbReference type="Proteomes" id="UP000481872">
    <property type="component" value="Unassembled WGS sequence"/>
</dbReference>
<sequence length="55" mass="6365">MKFINSISKISKNISVFSEKRLNKIAKEVGFIQRRSKIDGNMFFKLFTFGAFSVD</sequence>
<evidence type="ECO:0000313" key="2">
    <source>
        <dbReference type="Proteomes" id="UP000481872"/>
    </source>
</evidence>
<proteinExistence type="predicted"/>
<keyword evidence="2" id="KW-1185">Reference proteome</keyword>
<name>A0A6M0H9T7_9CLOT</name>
<organism evidence="1 2">
    <name type="scientific">Clostridium senegalense</name>
    <dbReference type="NCBI Taxonomy" id="1465809"/>
    <lineage>
        <taxon>Bacteria</taxon>
        <taxon>Bacillati</taxon>
        <taxon>Bacillota</taxon>
        <taxon>Clostridia</taxon>
        <taxon>Eubacteriales</taxon>
        <taxon>Clostridiaceae</taxon>
        <taxon>Clostridium</taxon>
    </lineage>
</organism>
<reference evidence="1 2" key="1">
    <citation type="submission" date="2020-02" db="EMBL/GenBank/DDBJ databases">
        <title>Genome assembly of a novel Clostridium senegalense strain.</title>
        <authorList>
            <person name="Gupta T.B."/>
            <person name="Jauregui R."/>
            <person name="Maclean P."/>
            <person name="Nawarathana A."/>
            <person name="Brightwell G."/>
        </authorList>
    </citation>
    <scope>NUCLEOTIDE SEQUENCE [LARGE SCALE GENOMIC DNA]</scope>
    <source>
        <strain evidence="1 2">AGRFS4</strain>
    </source>
</reference>
<dbReference type="AlphaFoldDB" id="A0A6M0H9T7"/>
<dbReference type="EMBL" id="JAAGPU010000062">
    <property type="protein sequence ID" value="NEU06641.1"/>
    <property type="molecule type" value="Genomic_DNA"/>
</dbReference>
<accession>A0A6M0H9T7</accession>